<dbReference type="InterPro" id="IPR003171">
    <property type="entry name" value="Mehydrof_redctse-like"/>
</dbReference>
<evidence type="ECO:0000256" key="2">
    <source>
        <dbReference type="ARBA" id="ARBA00004777"/>
    </source>
</evidence>
<keyword evidence="6 12" id="KW-0274">FAD</keyword>
<evidence type="ECO:0000256" key="11">
    <source>
        <dbReference type="ARBA" id="ARBA00048628"/>
    </source>
</evidence>
<keyword evidence="5 12" id="KW-0285">Flavoprotein</keyword>
<dbReference type="InterPro" id="IPR029041">
    <property type="entry name" value="FAD-linked_oxidoreductase-like"/>
</dbReference>
<protein>
    <recommendedName>
        <fullName evidence="12">Methylenetetrahydrofolate reductase</fullName>
        <ecNumber evidence="12">1.5.1.54</ecNumber>
    </recommendedName>
</protein>
<evidence type="ECO:0000256" key="6">
    <source>
        <dbReference type="ARBA" id="ARBA00022827"/>
    </source>
</evidence>
<dbReference type="GO" id="GO:0106312">
    <property type="term" value="F:methylenetetrahydrofolate reductase (NADH) activity"/>
    <property type="evidence" value="ECO:0007669"/>
    <property type="project" value="UniProtKB-EC"/>
</dbReference>
<evidence type="ECO:0000256" key="7">
    <source>
        <dbReference type="ARBA" id="ARBA00023002"/>
    </source>
</evidence>
<dbReference type="Pfam" id="PF02219">
    <property type="entry name" value="MTHFR"/>
    <property type="match status" value="1"/>
</dbReference>
<dbReference type="GO" id="GO:0035999">
    <property type="term" value="P:tetrahydrofolate interconversion"/>
    <property type="evidence" value="ECO:0007669"/>
    <property type="project" value="UniProtKB-UniPathway"/>
</dbReference>
<name>A0A160N2Y7_9GAMM</name>
<dbReference type="UniPathway" id="UPA00193"/>
<dbReference type="GO" id="GO:0009086">
    <property type="term" value="P:methionine biosynthetic process"/>
    <property type="evidence" value="ECO:0007669"/>
    <property type="project" value="UniProtKB-KW"/>
</dbReference>
<comment type="similarity">
    <text evidence="3 12">Belongs to the methylenetetrahydrofolate reductase family.</text>
</comment>
<comment type="cofactor">
    <cofactor evidence="1 12">
        <name>FAD</name>
        <dbReference type="ChEBI" id="CHEBI:57692"/>
    </cofactor>
</comment>
<dbReference type="GO" id="GO:0005829">
    <property type="term" value="C:cytosol"/>
    <property type="evidence" value="ECO:0007669"/>
    <property type="project" value="InterPro"/>
</dbReference>
<comment type="catalytic activity">
    <reaction evidence="11">
        <text>(6S)-5-methyl-5,6,7,8-tetrahydrofolate + NAD(+) = (6R)-5,10-methylene-5,6,7,8-tetrahydrofolate + NADH + H(+)</text>
        <dbReference type="Rhea" id="RHEA:19821"/>
        <dbReference type="ChEBI" id="CHEBI:15378"/>
        <dbReference type="ChEBI" id="CHEBI:15636"/>
        <dbReference type="ChEBI" id="CHEBI:18608"/>
        <dbReference type="ChEBI" id="CHEBI:57540"/>
        <dbReference type="ChEBI" id="CHEBI:57945"/>
        <dbReference type="EC" id="1.5.1.54"/>
    </reaction>
    <physiologicalReaction direction="right-to-left" evidence="11">
        <dbReference type="Rhea" id="RHEA:19823"/>
    </physiologicalReaction>
</comment>
<dbReference type="STRING" id="445710.ATSB10_23440"/>
<dbReference type="NCBIfam" id="TIGR00676">
    <property type="entry name" value="fadh2"/>
    <property type="match status" value="1"/>
</dbReference>
<dbReference type="AlphaFoldDB" id="A0A160N2Y7"/>
<dbReference type="PANTHER" id="PTHR45754:SF3">
    <property type="entry name" value="METHYLENETETRAHYDROFOLATE REDUCTASE (NADPH)"/>
    <property type="match status" value="1"/>
</dbReference>
<evidence type="ECO:0000256" key="3">
    <source>
        <dbReference type="ARBA" id="ARBA00006743"/>
    </source>
</evidence>
<gene>
    <name evidence="13" type="ORF">ATSB10_23440</name>
</gene>
<evidence type="ECO:0000256" key="5">
    <source>
        <dbReference type="ARBA" id="ARBA00022630"/>
    </source>
</evidence>
<dbReference type="KEGG" id="dtx:ATSB10_23440"/>
<organism evidence="13 14">
    <name type="scientific">Dyella thiooxydans</name>
    <dbReference type="NCBI Taxonomy" id="445710"/>
    <lineage>
        <taxon>Bacteria</taxon>
        <taxon>Pseudomonadati</taxon>
        <taxon>Pseudomonadota</taxon>
        <taxon>Gammaproteobacteria</taxon>
        <taxon>Lysobacterales</taxon>
        <taxon>Rhodanobacteraceae</taxon>
        <taxon>Dyella</taxon>
    </lineage>
</organism>
<dbReference type="FunFam" id="3.20.20.220:FF:000014">
    <property type="entry name" value="Methylenetetrahydrofolate reductase"/>
    <property type="match status" value="1"/>
</dbReference>
<evidence type="ECO:0000313" key="14">
    <source>
        <dbReference type="Proteomes" id="UP000077255"/>
    </source>
</evidence>
<dbReference type="PANTHER" id="PTHR45754">
    <property type="entry name" value="METHYLENETETRAHYDROFOLATE REDUCTASE"/>
    <property type="match status" value="1"/>
</dbReference>
<evidence type="ECO:0000256" key="1">
    <source>
        <dbReference type="ARBA" id="ARBA00001974"/>
    </source>
</evidence>
<evidence type="ECO:0000256" key="10">
    <source>
        <dbReference type="ARBA" id="ARBA00034478"/>
    </source>
</evidence>
<keyword evidence="9" id="KW-0486">Methionine biosynthesis</keyword>
<comment type="pathway">
    <text evidence="10">Amino-acid biosynthesis; L-methionine biosynthesis via de novo pathway.</text>
</comment>
<dbReference type="Proteomes" id="UP000077255">
    <property type="component" value="Chromosome"/>
</dbReference>
<dbReference type="SUPFAM" id="SSF51730">
    <property type="entry name" value="FAD-linked oxidoreductase"/>
    <property type="match status" value="1"/>
</dbReference>
<evidence type="ECO:0000256" key="9">
    <source>
        <dbReference type="ARBA" id="ARBA00023167"/>
    </source>
</evidence>
<keyword evidence="14" id="KW-1185">Reference proteome</keyword>
<keyword evidence="4" id="KW-0028">Amino-acid biosynthesis</keyword>
<evidence type="ECO:0000256" key="12">
    <source>
        <dbReference type="RuleBase" id="RU003862"/>
    </source>
</evidence>
<proteinExistence type="inferred from homology"/>
<accession>A0A160N2Y7</accession>
<dbReference type="Gene3D" id="3.20.20.220">
    <property type="match status" value="1"/>
</dbReference>
<evidence type="ECO:0000256" key="4">
    <source>
        <dbReference type="ARBA" id="ARBA00022605"/>
    </source>
</evidence>
<dbReference type="EMBL" id="CP014841">
    <property type="protein sequence ID" value="AND69798.1"/>
    <property type="molecule type" value="Genomic_DNA"/>
</dbReference>
<dbReference type="EC" id="1.5.1.54" evidence="12"/>
<keyword evidence="8" id="KW-0520">NAD</keyword>
<dbReference type="InterPro" id="IPR004620">
    <property type="entry name" value="MTHF_reductase_bac"/>
</dbReference>
<comment type="pathway">
    <text evidence="2 12">One-carbon metabolism; tetrahydrofolate interconversion.</text>
</comment>
<dbReference type="PATRIC" id="fig|445710.3.peg.2338"/>
<evidence type="ECO:0000313" key="13">
    <source>
        <dbReference type="EMBL" id="AND69798.1"/>
    </source>
</evidence>
<sequence>MKDIYFDNRSAGPQLMPPISFEFFPPKTDEQRSQLDRTASLLKARRPEYASVTFGAGGSTLSYTGETVARLHREHGLEVAPHLSCMGGTRAEIAELLDGYRAAGYRRIVALRGDLPSGMASPGDFRYAAELVRFIREHSGDHFHVEVAAYPETHPQADDALADLHHFKAKVEAGADGAITQYFFNADAYFRFVDDVRRLGVEVPVVPGIMPIGNFSQLKRFSDACGAEIPRWIVKRMQAHGDDAESVRQLGAEVVAQLCRRLLEGGAPGLHFYTLNRARPTLAILDQLH</sequence>
<dbReference type="GO" id="GO:0071949">
    <property type="term" value="F:FAD binding"/>
    <property type="evidence" value="ECO:0007669"/>
    <property type="project" value="TreeGrafter"/>
</dbReference>
<evidence type="ECO:0000256" key="8">
    <source>
        <dbReference type="ARBA" id="ARBA00023027"/>
    </source>
</evidence>
<reference evidence="13 14" key="1">
    <citation type="submission" date="2016-02" db="EMBL/GenBank/DDBJ databases">
        <title>Complete genome sequencing and analysis of ATSB10, Dyella thiooxydans isolated from rhizosphere soil of sunflower (Helianthus annuus L.).</title>
        <authorList>
            <person name="Lee Y."/>
            <person name="Hwangbo K."/>
            <person name="Chung H."/>
            <person name="Yoo J."/>
            <person name="Kim K.Y."/>
            <person name="Sa T.M."/>
            <person name="Um Y."/>
            <person name="Madhaiyan M."/>
        </authorList>
    </citation>
    <scope>NUCLEOTIDE SEQUENCE [LARGE SCALE GENOMIC DNA]</scope>
    <source>
        <strain evidence="13 14">ATSB10</strain>
    </source>
</reference>
<dbReference type="CDD" id="cd00537">
    <property type="entry name" value="MTHFR"/>
    <property type="match status" value="1"/>
</dbReference>
<keyword evidence="7 12" id="KW-0560">Oxidoreductase</keyword>